<keyword evidence="3" id="KW-1185">Reference proteome</keyword>
<organism evidence="2 3">
    <name type="scientific">Chloropicon primus</name>
    <dbReference type="NCBI Taxonomy" id="1764295"/>
    <lineage>
        <taxon>Eukaryota</taxon>
        <taxon>Viridiplantae</taxon>
        <taxon>Chlorophyta</taxon>
        <taxon>Chloropicophyceae</taxon>
        <taxon>Chloropicales</taxon>
        <taxon>Chloropicaceae</taxon>
        <taxon>Chloropicon</taxon>
    </lineage>
</organism>
<dbReference type="InterPro" id="IPR008011">
    <property type="entry name" value="Complex1_LYR_dom"/>
</dbReference>
<dbReference type="EMBL" id="CP031034">
    <property type="protein sequence ID" value="QDZ18163.1"/>
    <property type="molecule type" value="Genomic_DNA"/>
</dbReference>
<evidence type="ECO:0000313" key="3">
    <source>
        <dbReference type="Proteomes" id="UP000316726"/>
    </source>
</evidence>
<dbReference type="PANTHER" id="PTHR47158:SF1">
    <property type="entry name" value="OS08G0239000 PROTEIN"/>
    <property type="match status" value="1"/>
</dbReference>
<evidence type="ECO:0000313" key="2">
    <source>
        <dbReference type="EMBL" id="QDZ18163.1"/>
    </source>
</evidence>
<dbReference type="InterPro" id="IPR045297">
    <property type="entry name" value="Complex1_LYR_LYRM4"/>
</dbReference>
<dbReference type="Proteomes" id="UP000316726">
    <property type="component" value="Chromosome 1"/>
</dbReference>
<name>A0A5B8MCM2_9CHLO</name>
<dbReference type="Pfam" id="PF05347">
    <property type="entry name" value="Complex1_LYR"/>
    <property type="match status" value="1"/>
</dbReference>
<accession>A0A5B8MCM2</accession>
<dbReference type="CDD" id="cd20264">
    <property type="entry name" value="Complex1_LYR_LYRM4"/>
    <property type="match status" value="1"/>
</dbReference>
<evidence type="ECO:0000259" key="1">
    <source>
        <dbReference type="Pfam" id="PF05347"/>
    </source>
</evidence>
<gene>
    <name evidence="2" type="ORF">A3770_01p06810</name>
</gene>
<dbReference type="PANTHER" id="PTHR47158">
    <property type="entry name" value="OS08G0239000 PROTEIN"/>
    <property type="match status" value="1"/>
</dbReference>
<sequence>MASSTQVGHLFRQYMRAAQKFPDVNVREFLKRRGREEFRKHANETDGTKLKKIITEGEKSIAMIERTSLVYGIYAPKHPSVLMK</sequence>
<proteinExistence type="predicted"/>
<reference evidence="2 3" key="1">
    <citation type="submission" date="2018-07" db="EMBL/GenBank/DDBJ databases">
        <title>The complete nuclear genome of the prasinophyte Chloropicon primus (CCMP1205).</title>
        <authorList>
            <person name="Pombert J.-F."/>
            <person name="Otis C."/>
            <person name="Turmel M."/>
            <person name="Lemieux C."/>
        </authorList>
    </citation>
    <scope>NUCLEOTIDE SEQUENCE [LARGE SCALE GENOMIC DNA]</scope>
    <source>
        <strain evidence="2 3">CCMP1205</strain>
    </source>
</reference>
<protein>
    <recommendedName>
        <fullName evidence="1">Complex 1 LYR protein domain-containing protein</fullName>
    </recommendedName>
</protein>
<dbReference type="STRING" id="1764295.A0A5B8MCM2"/>
<dbReference type="GO" id="GO:0016226">
    <property type="term" value="P:iron-sulfur cluster assembly"/>
    <property type="evidence" value="ECO:0007669"/>
    <property type="project" value="InterPro"/>
</dbReference>
<dbReference type="AlphaFoldDB" id="A0A5B8MCM2"/>
<dbReference type="OrthoDB" id="275715at2759"/>
<feature type="domain" description="Complex 1 LYR protein" evidence="1">
    <location>
        <begin position="6"/>
        <end position="62"/>
    </location>
</feature>